<evidence type="ECO:0000313" key="2">
    <source>
        <dbReference type="EMBL" id="KAF2258974.1"/>
    </source>
</evidence>
<keyword evidence="3" id="KW-1185">Reference proteome</keyword>
<comment type="caution">
    <text evidence="2">The sequence shown here is derived from an EMBL/GenBank/DDBJ whole genome shotgun (WGS) entry which is preliminary data.</text>
</comment>
<feature type="region of interest" description="Disordered" evidence="1">
    <location>
        <begin position="347"/>
        <end position="376"/>
    </location>
</feature>
<feature type="region of interest" description="Disordered" evidence="1">
    <location>
        <begin position="72"/>
        <end position="126"/>
    </location>
</feature>
<feature type="region of interest" description="Disordered" evidence="1">
    <location>
        <begin position="193"/>
        <end position="214"/>
    </location>
</feature>
<sequence>MTSVRLFARGVEEVCAFVRENQIGIWVTTCFHCRESVIEGVYCSNCGHTLLHLPSSESFSDEVVADSMYSTHIQTPSQGVPEEENETSMDGADSLPTTRTSPNDVEENTTPRTGHLNNTLDEEAVPVDTTVAQDLFGINLREDEGSQSSQPDNTLDGRHAITNDDEQHPASNQTKRRTFPLALDYRDLLDHEVSSRFDKPKDPKGKAPTRPPEDFTASFESVLHQDTKRHVLDPDLAVLRWWRSSSVYSQDHGFSDQEVLEEQALERPTMPQSSISLLPPFEFEFKPRRPAPPLPPSPPPRIETERRVVLPGDSRRDISTMTAMRRVEVLKRPPIRKSVLSLFGVSRNEEGEHDRRRGQTESAGRTEISGHATRNPPYRQVCIRGRISADDLGEGMRPRSPVPHPASLRVNRSGVATQPRLLSTRGKEKWYRSWISHKIFKRK</sequence>
<feature type="compositionally biased region" description="Polar residues" evidence="1">
    <location>
        <begin position="95"/>
        <end position="119"/>
    </location>
</feature>
<feature type="compositionally biased region" description="Basic and acidic residues" evidence="1">
    <location>
        <begin position="155"/>
        <end position="168"/>
    </location>
</feature>
<evidence type="ECO:0000256" key="1">
    <source>
        <dbReference type="SAM" id="MobiDB-lite"/>
    </source>
</evidence>
<dbReference type="EMBL" id="ML986726">
    <property type="protein sequence ID" value="KAF2258974.1"/>
    <property type="molecule type" value="Genomic_DNA"/>
</dbReference>
<proteinExistence type="predicted"/>
<dbReference type="AlphaFoldDB" id="A0A9P4N1Q9"/>
<feature type="compositionally biased region" description="Basic and acidic residues" evidence="1">
    <location>
        <begin position="193"/>
        <end position="205"/>
    </location>
</feature>
<accession>A0A9P4N1Q9</accession>
<organism evidence="2 3">
    <name type="scientific">Lojkania enalia</name>
    <dbReference type="NCBI Taxonomy" id="147567"/>
    <lineage>
        <taxon>Eukaryota</taxon>
        <taxon>Fungi</taxon>
        <taxon>Dikarya</taxon>
        <taxon>Ascomycota</taxon>
        <taxon>Pezizomycotina</taxon>
        <taxon>Dothideomycetes</taxon>
        <taxon>Pleosporomycetidae</taxon>
        <taxon>Pleosporales</taxon>
        <taxon>Pleosporales incertae sedis</taxon>
        <taxon>Lojkania</taxon>
    </lineage>
</organism>
<reference evidence="3" key="1">
    <citation type="journal article" date="2020" name="Stud. Mycol.">
        <title>101 Dothideomycetes genomes: A test case for predicting lifestyles and emergence of pathogens.</title>
        <authorList>
            <person name="Haridas S."/>
            <person name="Albert R."/>
            <person name="Binder M."/>
            <person name="Bloem J."/>
            <person name="LaButti K."/>
            <person name="Salamov A."/>
            <person name="Andreopoulos B."/>
            <person name="Baker S."/>
            <person name="Barry K."/>
            <person name="Bills G."/>
            <person name="Bluhm B."/>
            <person name="Cannon C."/>
            <person name="Castanera R."/>
            <person name="Culley D."/>
            <person name="Daum C."/>
            <person name="Ezra D."/>
            <person name="Gonzalez J."/>
            <person name="Henrissat B."/>
            <person name="Kuo A."/>
            <person name="Liang C."/>
            <person name="Lipzen A."/>
            <person name="Lutzoni F."/>
            <person name="Magnuson J."/>
            <person name="Mondo S."/>
            <person name="Nolan M."/>
            <person name="Ohm R."/>
            <person name="Pangilinan J."/>
            <person name="Park H.-J."/>
            <person name="Ramirez L."/>
            <person name="Alfaro M."/>
            <person name="Sun H."/>
            <person name="Tritt A."/>
            <person name="Yoshinaga Y."/>
            <person name="Zwiers L.-H."/>
            <person name="Turgeon B."/>
            <person name="Goodwin S."/>
            <person name="Spatafora J."/>
            <person name="Crous P."/>
            <person name="Grigoriev I."/>
        </authorList>
    </citation>
    <scope>NUCLEOTIDE SEQUENCE [LARGE SCALE GENOMIC DNA]</scope>
    <source>
        <strain evidence="3">CBS 304.66</strain>
    </source>
</reference>
<gene>
    <name evidence="2" type="ORF">CC78DRAFT_621413</name>
</gene>
<dbReference type="Proteomes" id="UP000800093">
    <property type="component" value="Unassembled WGS sequence"/>
</dbReference>
<name>A0A9P4N1Q9_9PLEO</name>
<protein>
    <submittedName>
        <fullName evidence="2">Uncharacterized protein</fullName>
    </submittedName>
</protein>
<feature type="compositionally biased region" description="Basic and acidic residues" evidence="1">
    <location>
        <begin position="347"/>
        <end position="359"/>
    </location>
</feature>
<evidence type="ECO:0000313" key="3">
    <source>
        <dbReference type="Proteomes" id="UP000800093"/>
    </source>
</evidence>
<feature type="region of interest" description="Disordered" evidence="1">
    <location>
        <begin position="141"/>
        <end position="178"/>
    </location>
</feature>